<dbReference type="InterPro" id="IPR027417">
    <property type="entry name" value="P-loop_NTPase"/>
</dbReference>
<evidence type="ECO:0000256" key="1">
    <source>
        <dbReference type="SAM" id="MobiDB-lite"/>
    </source>
</evidence>
<gene>
    <name evidence="3" type="ORF">NK118_14510</name>
</gene>
<dbReference type="Gene3D" id="1.10.8.730">
    <property type="match status" value="1"/>
</dbReference>
<reference evidence="3 4" key="1">
    <citation type="journal article" date="2022" name="Genome Biol. Evol.">
        <title>Host diet, physiology and behaviors set the stage for Lachnospiraceae cladogenesis.</title>
        <authorList>
            <person name="Vera-Ponce De Leon A."/>
            <person name="Schneider M."/>
            <person name="Jahnes B.C."/>
            <person name="Sadowski V."/>
            <person name="Camuy-Velez L.A."/>
            <person name="Duan J."/>
            <person name="Sabree Z.L."/>
        </authorList>
    </citation>
    <scope>NUCLEOTIDE SEQUENCE [LARGE SCALE GENOMIC DNA]</scope>
    <source>
        <strain evidence="3 4">PAL227</strain>
    </source>
</reference>
<dbReference type="PANTHER" id="PTHR30121">
    <property type="entry name" value="UNCHARACTERIZED PROTEIN YJGR-RELATED"/>
    <property type="match status" value="1"/>
</dbReference>
<evidence type="ECO:0000313" key="4">
    <source>
        <dbReference type="Proteomes" id="UP001523565"/>
    </source>
</evidence>
<keyword evidence="4" id="KW-1185">Reference proteome</keyword>
<accession>A0ABT1ELA6</accession>
<feature type="region of interest" description="Disordered" evidence="1">
    <location>
        <begin position="284"/>
        <end position="314"/>
    </location>
</feature>
<comment type="caution">
    <text evidence="3">The sequence shown here is derived from an EMBL/GenBank/DDBJ whole genome shotgun (WGS) entry which is preliminary data.</text>
</comment>
<sequence>MGIFMGSSRFAKRKELTKPVVKCPRNIRESLNITEYRQNGIFKLEPGDNLTLYDRCYVFEDMNYTNKNEEEKEAILQSLMKWLNSMNVDFKLTKANEYRNMKEYLERIFHYRNGDQYPLIKEGIDNWKEEKLISDNTDIHQVNYLTITCKASTFEDAKSYFNTLDTMLMNNFKIWSSNLHRLDAKERFMALRSFFFCEENNLESFSKYLQNGDLRNTVLPASLEQERNFMRIGEQYITVLFGHDFSSSISDEIMHNISKLGYPSMVTLDYAPVDRTTLKDKLASAHTNNERAIEEEMDAKAKAGRKSLSPSYRKEKAKDELESYRDQVDANSENGFFLGLLVVLTAETEDKLAMRMKSVMSIGREQGVLFDTYDFLQLKALHTALPYGGRQVNHMRNFLTSSVIAFQPYYAQDIQEENGFLYGLNKTTKRAVIANRKKLKNPHGIIVGHTGSGKSMTSIKMTEIAQTLLATDDDVMMIDPQDEMALVCPQFGGQYLDFSPKGNLYMNGFEIPEEVFYGDENTKSAFVTDMTTYATMFCEAVMNNITVTQEHISIIGRCVRLMYNDAFSRKNLKNQPTLRILRNKLKQEMEKATTAGDQELIRVIYNSLEEYTEGKYNMFSKATNFQIDNRFTCFGIKNVPEYMWEPVMGTIMNFLATRMEYNQSIQRATHFIVDEAQVVCQRPTSAKMLLSSVVTFRKYGGICTLALQNLKRAIENPDLRDVFSNCEYKCFFDQGGVDAAALAEIQELSTTEFLSLTEEKPGHGVMVWGKKVILLDGEINRNNPLFDLFDTNFLAKAEKQTKESRLE</sequence>
<dbReference type="InterPro" id="IPR043964">
    <property type="entry name" value="P-loop_TraG"/>
</dbReference>
<evidence type="ECO:0000313" key="3">
    <source>
        <dbReference type="EMBL" id="MCP1111463.1"/>
    </source>
</evidence>
<dbReference type="Pfam" id="PF19044">
    <property type="entry name" value="P-loop_TraG"/>
    <property type="match status" value="1"/>
</dbReference>
<dbReference type="InterPro" id="IPR051162">
    <property type="entry name" value="T4SS_component"/>
</dbReference>
<dbReference type="PANTHER" id="PTHR30121:SF6">
    <property type="entry name" value="SLR6007 PROTEIN"/>
    <property type="match status" value="1"/>
</dbReference>
<proteinExistence type="predicted"/>
<dbReference type="EMBL" id="JAMZFV010000036">
    <property type="protein sequence ID" value="MCP1111463.1"/>
    <property type="molecule type" value="Genomic_DNA"/>
</dbReference>
<dbReference type="Proteomes" id="UP001523565">
    <property type="component" value="Unassembled WGS sequence"/>
</dbReference>
<evidence type="ECO:0000259" key="2">
    <source>
        <dbReference type="Pfam" id="PF19044"/>
    </source>
</evidence>
<dbReference type="SUPFAM" id="SSF52540">
    <property type="entry name" value="P-loop containing nucleoside triphosphate hydrolases"/>
    <property type="match status" value="1"/>
</dbReference>
<dbReference type="RefSeq" id="WP_262070323.1">
    <property type="nucleotide sequence ID" value="NZ_JAMXOC010000036.1"/>
</dbReference>
<protein>
    <recommendedName>
        <fullName evidence="2">TraG P-loop domain-containing protein</fullName>
    </recommendedName>
</protein>
<organism evidence="3 4">
    <name type="scientific">Ohessyouella blattaphilus</name>
    <dbReference type="NCBI Taxonomy" id="2949333"/>
    <lineage>
        <taxon>Bacteria</taxon>
        <taxon>Bacillati</taxon>
        <taxon>Bacillota</taxon>
        <taxon>Clostridia</taxon>
        <taxon>Lachnospirales</taxon>
        <taxon>Lachnospiraceae</taxon>
        <taxon>Ohessyouella</taxon>
    </lineage>
</organism>
<feature type="domain" description="TraG P-loop" evidence="2">
    <location>
        <begin position="429"/>
        <end position="747"/>
    </location>
</feature>
<name>A0ABT1ELA6_9FIRM</name>
<feature type="compositionally biased region" description="Basic and acidic residues" evidence="1">
    <location>
        <begin position="284"/>
        <end position="301"/>
    </location>
</feature>
<dbReference type="NCBIfam" id="NF045971">
    <property type="entry name" value="conju_CD1110"/>
    <property type="match status" value="1"/>
</dbReference>
<dbReference type="Gene3D" id="3.40.50.300">
    <property type="entry name" value="P-loop containing nucleotide triphosphate hydrolases"/>
    <property type="match status" value="1"/>
</dbReference>